<accession>A0A6N9YNC1</accession>
<evidence type="ECO:0000313" key="2">
    <source>
        <dbReference type="Proteomes" id="UP000469185"/>
    </source>
</evidence>
<evidence type="ECO:0000313" key="1">
    <source>
        <dbReference type="EMBL" id="NED96474.1"/>
    </source>
</evidence>
<organism evidence="1 2">
    <name type="scientific">Phytoactinopolyspora alkaliphila</name>
    <dbReference type="NCBI Taxonomy" id="1783498"/>
    <lineage>
        <taxon>Bacteria</taxon>
        <taxon>Bacillati</taxon>
        <taxon>Actinomycetota</taxon>
        <taxon>Actinomycetes</taxon>
        <taxon>Jiangellales</taxon>
        <taxon>Jiangellaceae</taxon>
        <taxon>Phytoactinopolyspora</taxon>
    </lineage>
</organism>
<dbReference type="EMBL" id="JAAGOB010000007">
    <property type="protein sequence ID" value="NED96474.1"/>
    <property type="molecule type" value="Genomic_DNA"/>
</dbReference>
<comment type="caution">
    <text evidence="1">The sequence shown here is derived from an EMBL/GenBank/DDBJ whole genome shotgun (WGS) entry which is preliminary data.</text>
</comment>
<dbReference type="AlphaFoldDB" id="A0A6N9YNC1"/>
<reference evidence="1 2" key="1">
    <citation type="submission" date="2020-02" db="EMBL/GenBank/DDBJ databases">
        <authorList>
            <person name="Li X.-J."/>
            <person name="Feng X.-M."/>
        </authorList>
    </citation>
    <scope>NUCLEOTIDE SEQUENCE [LARGE SCALE GENOMIC DNA]</scope>
    <source>
        <strain evidence="1 2">CGMCC 4.7225</strain>
    </source>
</reference>
<gene>
    <name evidence="1" type="ORF">G1H11_14280</name>
</gene>
<dbReference type="Proteomes" id="UP000469185">
    <property type="component" value="Unassembled WGS sequence"/>
</dbReference>
<dbReference type="RefSeq" id="WP_163819261.1">
    <property type="nucleotide sequence ID" value="NZ_JAAGOB010000007.1"/>
</dbReference>
<sequence length="132" mass="14738">MSMTIGDANDIILILRYFLEIPLTRSGELPDPKNVKAAAVRLADRAHRRVSAGLTGSEVTQAFARRTADDAADLLVPHIGDLIDIDALRDRFAELMRESATLRRINLTDITDSKRLAGEITDELEQWTEDHL</sequence>
<name>A0A6N9YNC1_9ACTN</name>
<proteinExistence type="predicted"/>
<keyword evidence="2" id="KW-1185">Reference proteome</keyword>
<protein>
    <submittedName>
        <fullName evidence="1">Uncharacterized protein</fullName>
    </submittedName>
</protein>